<evidence type="ECO:0000259" key="1">
    <source>
        <dbReference type="PROSITE" id="PS50206"/>
    </source>
</evidence>
<protein>
    <recommendedName>
        <fullName evidence="1">Rhodanese domain-containing protein</fullName>
    </recommendedName>
</protein>
<dbReference type="InterPro" id="IPR036873">
    <property type="entry name" value="Rhodanese-like_dom_sf"/>
</dbReference>
<dbReference type="Proteomes" id="UP000323011">
    <property type="component" value="Unassembled WGS sequence"/>
</dbReference>
<accession>A0A5A8CJ19</accession>
<proteinExistence type="predicted"/>
<dbReference type="InterPro" id="IPR001763">
    <property type="entry name" value="Rhodanese-like_dom"/>
</dbReference>
<dbReference type="Pfam" id="PF00581">
    <property type="entry name" value="Rhodanese"/>
    <property type="match status" value="1"/>
</dbReference>
<dbReference type="SMART" id="SM00450">
    <property type="entry name" value="RHOD"/>
    <property type="match status" value="1"/>
</dbReference>
<dbReference type="AlphaFoldDB" id="A0A5A8CJ19"/>
<comment type="caution">
    <text evidence="2">The sequence shown here is derived from an EMBL/GenBank/DDBJ whole genome shotgun (WGS) entry which is preliminary data.</text>
</comment>
<dbReference type="PROSITE" id="PS50206">
    <property type="entry name" value="RHODANESE_3"/>
    <property type="match status" value="1"/>
</dbReference>
<name>A0A5A8CJ19_CAFRO</name>
<dbReference type="Gene3D" id="3.40.250.10">
    <property type="entry name" value="Rhodanese-like domain"/>
    <property type="match status" value="1"/>
</dbReference>
<evidence type="ECO:0000313" key="3">
    <source>
        <dbReference type="Proteomes" id="UP000323011"/>
    </source>
</evidence>
<reference evidence="2 3" key="1">
    <citation type="submission" date="2019-07" db="EMBL/GenBank/DDBJ databases">
        <title>Genomes of Cafeteria roenbergensis.</title>
        <authorList>
            <person name="Fischer M.G."/>
            <person name="Hackl T."/>
            <person name="Roman M."/>
        </authorList>
    </citation>
    <scope>NUCLEOTIDE SEQUENCE [LARGE SCALE GENOMIC DNA]</scope>
    <source>
        <strain evidence="2 3">BVI</strain>
    </source>
</reference>
<gene>
    <name evidence="2" type="ORF">FNF29_04247</name>
</gene>
<organism evidence="2 3">
    <name type="scientific">Cafeteria roenbergensis</name>
    <name type="common">Marine flagellate</name>
    <dbReference type="NCBI Taxonomy" id="33653"/>
    <lineage>
        <taxon>Eukaryota</taxon>
        <taxon>Sar</taxon>
        <taxon>Stramenopiles</taxon>
        <taxon>Bigyra</taxon>
        <taxon>Opalozoa</taxon>
        <taxon>Bicosoecida</taxon>
        <taxon>Cafeteriaceae</taxon>
        <taxon>Cafeteria</taxon>
    </lineage>
</organism>
<dbReference type="SUPFAM" id="SSF52821">
    <property type="entry name" value="Rhodanese/Cell cycle control phosphatase"/>
    <property type="match status" value="1"/>
</dbReference>
<sequence length="168" mass="18391">MYARYTDRHEAKFGVRWPDVCAADALELLRATPLPAKDEADPDAATRARPIFVDCRTAPEVSVSKIPGAMTESEYRALLQAADRGKHEDRRVVAYCTVGYRSGKFVVAERARRPGADVVNLAGSLLSWTHAGGPLVDSEGRPTARLHVFASKWALAPEGIEMVTFPLL</sequence>
<feature type="domain" description="Rhodanese" evidence="1">
    <location>
        <begin position="46"/>
        <end position="137"/>
    </location>
</feature>
<evidence type="ECO:0000313" key="2">
    <source>
        <dbReference type="EMBL" id="KAA0151841.1"/>
    </source>
</evidence>
<dbReference type="OMA" id="ISGACTR"/>
<keyword evidence="3" id="KW-1185">Reference proteome</keyword>
<dbReference type="EMBL" id="VLTN01000024">
    <property type="protein sequence ID" value="KAA0151841.1"/>
    <property type="molecule type" value="Genomic_DNA"/>
</dbReference>
<dbReference type="CDD" id="cd00158">
    <property type="entry name" value="RHOD"/>
    <property type="match status" value="1"/>
</dbReference>